<feature type="transmembrane region" description="Helical" evidence="1">
    <location>
        <begin position="80"/>
        <end position="98"/>
    </location>
</feature>
<feature type="transmembrane region" description="Helical" evidence="1">
    <location>
        <begin position="149"/>
        <end position="167"/>
    </location>
</feature>
<feature type="transmembrane region" description="Helical" evidence="1">
    <location>
        <begin position="12"/>
        <end position="30"/>
    </location>
</feature>
<keyword evidence="3" id="KW-1185">Reference proteome</keyword>
<dbReference type="RefSeq" id="WP_107582689.1">
    <property type="nucleotide sequence ID" value="NZ_JAERMS010000024.1"/>
</dbReference>
<accession>A0ABS3M6C9</accession>
<keyword evidence="1" id="KW-1133">Transmembrane helix</keyword>
<gene>
    <name evidence="2" type="ORF">JHU38_08075</name>
</gene>
<sequence length="379" mass="44125">MISKTTNSTFAIKVICAILFILFSFCYLYYYQADLIAMAQHVLSGGKTCYNRLIGAILITAVLWSLQLGLQSLALIPKRFYAVTYFPSLLILTILTDISPDIDKKFSFGAWLWVFPTLLLLYGGVIRLLNRLYKMEGKTRQNNIFGNLWPNFSLFFIMFVLGCTFSNHNDVFHYRMKVEQKLIEGDFKAAAEVGKQSIHTDSSLTMLRIYDLSVLGKLGEQLFEYPLVGHAEAMLPNGSSVKMMFASERALYRHLGVWIKEKVDIYSYLRFLKQRNRATRAAHDYELCAYLLDKKLTLFAKALEKYYPLDEHLPKHYKEALILMSHKMSNPTLQYHENVMEADFADFKTLERKYTNPQERYAILADSYGTTYWFYYLYH</sequence>
<protein>
    <recommendedName>
        <fullName evidence="4">Transmembrane protein</fullName>
    </recommendedName>
</protein>
<keyword evidence="1" id="KW-0812">Transmembrane</keyword>
<dbReference type="EMBL" id="JAERMS010000024">
    <property type="protein sequence ID" value="MBO1363723.1"/>
    <property type="molecule type" value="Genomic_DNA"/>
</dbReference>
<feature type="transmembrane region" description="Helical" evidence="1">
    <location>
        <begin position="110"/>
        <end position="129"/>
    </location>
</feature>
<dbReference type="Proteomes" id="UP000664265">
    <property type="component" value="Unassembled WGS sequence"/>
</dbReference>
<feature type="transmembrane region" description="Helical" evidence="1">
    <location>
        <begin position="50"/>
        <end position="68"/>
    </location>
</feature>
<evidence type="ECO:0000313" key="3">
    <source>
        <dbReference type="Proteomes" id="UP000664265"/>
    </source>
</evidence>
<reference evidence="2 3" key="1">
    <citation type="submission" date="2021-01" db="EMBL/GenBank/DDBJ databases">
        <title>Prevotella A2931 sp. nov.</title>
        <authorList>
            <person name="Buhl M."/>
            <person name="Oberhettinger P."/>
        </authorList>
    </citation>
    <scope>NUCLEOTIDE SEQUENCE [LARGE SCALE GENOMIC DNA]</scope>
    <source>
        <strain evidence="2 3">A2931</strain>
    </source>
</reference>
<evidence type="ECO:0000313" key="2">
    <source>
        <dbReference type="EMBL" id="MBO1363723.1"/>
    </source>
</evidence>
<evidence type="ECO:0000256" key="1">
    <source>
        <dbReference type="SAM" id="Phobius"/>
    </source>
</evidence>
<evidence type="ECO:0008006" key="4">
    <source>
        <dbReference type="Google" id="ProtNLM"/>
    </source>
</evidence>
<keyword evidence="1" id="KW-0472">Membrane</keyword>
<organism evidence="2 3">
    <name type="scientific">Prevotella illustrans</name>
    <dbReference type="NCBI Taxonomy" id="2800387"/>
    <lineage>
        <taxon>Bacteria</taxon>
        <taxon>Pseudomonadati</taxon>
        <taxon>Bacteroidota</taxon>
        <taxon>Bacteroidia</taxon>
        <taxon>Bacteroidales</taxon>
        <taxon>Prevotellaceae</taxon>
        <taxon>Prevotella</taxon>
    </lineage>
</organism>
<name>A0ABS3M6C9_9BACT</name>
<dbReference type="Pfam" id="PF19529">
    <property type="entry name" value="DUF6057"/>
    <property type="match status" value="1"/>
</dbReference>
<comment type="caution">
    <text evidence="2">The sequence shown here is derived from an EMBL/GenBank/DDBJ whole genome shotgun (WGS) entry which is preliminary data.</text>
</comment>
<proteinExistence type="predicted"/>
<dbReference type="InterPro" id="IPR045692">
    <property type="entry name" value="DUF6057"/>
</dbReference>